<dbReference type="InterPro" id="IPR052763">
    <property type="entry name" value="DnaJ_C4"/>
</dbReference>
<dbReference type="PANTHER" id="PTHR44825">
    <property type="match status" value="1"/>
</dbReference>
<dbReference type="InterPro" id="IPR001623">
    <property type="entry name" value="DnaJ_domain"/>
</dbReference>
<dbReference type="InterPro" id="IPR036869">
    <property type="entry name" value="J_dom_sf"/>
</dbReference>
<name>A0AAV9I3V9_9RHOD</name>
<dbReference type="SMART" id="SM00271">
    <property type="entry name" value="DnaJ"/>
    <property type="match status" value="1"/>
</dbReference>
<evidence type="ECO:0000313" key="2">
    <source>
        <dbReference type="EMBL" id="KAK4522924.1"/>
    </source>
</evidence>
<dbReference type="CDD" id="cd06257">
    <property type="entry name" value="DnaJ"/>
    <property type="match status" value="1"/>
</dbReference>
<proteinExistence type="predicted"/>
<dbReference type="Pfam" id="PF00226">
    <property type="entry name" value="DnaJ"/>
    <property type="match status" value="1"/>
</dbReference>
<comment type="caution">
    <text evidence="2">The sequence shown here is derived from an EMBL/GenBank/DDBJ whole genome shotgun (WGS) entry which is preliminary data.</text>
</comment>
<dbReference type="AlphaFoldDB" id="A0AAV9I3V9"/>
<sequence length="240" mass="27653">MLETIPSLVFVPYISLGTCRKRKVYRKQQRIVSARRLHSAQGTTTTDEELHSMVTSVNEQPLKGTRGESTPNISVVQVACQRYYGASGIWGSPFAGNRWKDAEAWIHHGSVYDWRGPGGPYSWTRRKKNNQQSREKKILSDWYAILDVPRNASLEEIKRAFRRRIIRIHPDVNGQYGMNKHLRDSVCELLSAYRVLRDPISRAEYDRNLEVSDGHLRNTSSTVVEEEQTRLPVSNKQIML</sequence>
<dbReference type="PROSITE" id="PS50076">
    <property type="entry name" value="DNAJ_2"/>
    <property type="match status" value="1"/>
</dbReference>
<keyword evidence="3" id="KW-1185">Reference proteome</keyword>
<dbReference type="PRINTS" id="PR00625">
    <property type="entry name" value="JDOMAIN"/>
</dbReference>
<dbReference type="Proteomes" id="UP001300502">
    <property type="component" value="Unassembled WGS sequence"/>
</dbReference>
<dbReference type="Gene3D" id="1.10.287.110">
    <property type="entry name" value="DnaJ domain"/>
    <property type="match status" value="1"/>
</dbReference>
<organism evidence="2 3">
    <name type="scientific">Galdieria yellowstonensis</name>
    <dbReference type="NCBI Taxonomy" id="3028027"/>
    <lineage>
        <taxon>Eukaryota</taxon>
        <taxon>Rhodophyta</taxon>
        <taxon>Bangiophyceae</taxon>
        <taxon>Galdieriales</taxon>
        <taxon>Galdieriaceae</taxon>
        <taxon>Galdieria</taxon>
    </lineage>
</organism>
<protein>
    <recommendedName>
        <fullName evidence="1">J domain-containing protein</fullName>
    </recommendedName>
</protein>
<dbReference type="SUPFAM" id="SSF46565">
    <property type="entry name" value="Chaperone J-domain"/>
    <property type="match status" value="1"/>
</dbReference>
<evidence type="ECO:0000313" key="3">
    <source>
        <dbReference type="Proteomes" id="UP001300502"/>
    </source>
</evidence>
<reference evidence="2 3" key="1">
    <citation type="submission" date="2022-07" db="EMBL/GenBank/DDBJ databases">
        <title>Genome-wide signatures of adaptation to extreme environments.</title>
        <authorList>
            <person name="Cho C.H."/>
            <person name="Yoon H.S."/>
        </authorList>
    </citation>
    <scope>NUCLEOTIDE SEQUENCE [LARGE SCALE GENOMIC DNA]</scope>
    <source>
        <strain evidence="2 3">108.79 E11</strain>
    </source>
</reference>
<feature type="domain" description="J" evidence="1">
    <location>
        <begin position="141"/>
        <end position="209"/>
    </location>
</feature>
<evidence type="ECO:0000259" key="1">
    <source>
        <dbReference type="PROSITE" id="PS50076"/>
    </source>
</evidence>
<dbReference type="EMBL" id="JANCYU010000009">
    <property type="protein sequence ID" value="KAK4522924.1"/>
    <property type="molecule type" value="Genomic_DNA"/>
</dbReference>
<dbReference type="PANTHER" id="PTHR44825:SF1">
    <property type="entry name" value="DNAJ HOMOLOG SUBFAMILY C MEMBER 4"/>
    <property type="match status" value="1"/>
</dbReference>
<gene>
    <name evidence="2" type="ORF">GAYE_PCTG32G0814</name>
</gene>
<accession>A0AAV9I3V9</accession>